<reference evidence="1 2" key="1">
    <citation type="journal article" date="2013" name="Nat. Commun.">
        <title>The evolution and pathogenic mechanisms of the rice sheath blight pathogen.</title>
        <authorList>
            <person name="Zheng A."/>
            <person name="Lin R."/>
            <person name="Xu L."/>
            <person name="Qin P."/>
            <person name="Tang C."/>
            <person name="Ai P."/>
            <person name="Zhang D."/>
            <person name="Liu Y."/>
            <person name="Sun Z."/>
            <person name="Feng H."/>
            <person name="Wang Y."/>
            <person name="Chen Y."/>
            <person name="Liang X."/>
            <person name="Fu R."/>
            <person name="Li Q."/>
            <person name="Zhang J."/>
            <person name="Yu X."/>
            <person name="Xie Z."/>
            <person name="Ding L."/>
            <person name="Guan P."/>
            <person name="Tang J."/>
            <person name="Liang Y."/>
            <person name="Wang S."/>
            <person name="Deng Q."/>
            <person name="Li S."/>
            <person name="Zhu J."/>
            <person name="Wang L."/>
            <person name="Liu H."/>
            <person name="Li P."/>
        </authorList>
    </citation>
    <scope>NUCLEOTIDE SEQUENCE [LARGE SCALE GENOMIC DNA]</scope>
    <source>
        <strain evidence="2">AG-1 IA</strain>
    </source>
</reference>
<dbReference type="Proteomes" id="UP000011668">
    <property type="component" value="Unassembled WGS sequence"/>
</dbReference>
<dbReference type="EMBL" id="AFRT01005377">
    <property type="protein sequence ID" value="ELU35765.1"/>
    <property type="molecule type" value="Genomic_DNA"/>
</dbReference>
<accession>L8WCV3</accession>
<evidence type="ECO:0000313" key="2">
    <source>
        <dbReference type="Proteomes" id="UP000011668"/>
    </source>
</evidence>
<dbReference type="AlphaFoldDB" id="L8WCV3"/>
<keyword evidence="2" id="KW-1185">Reference proteome</keyword>
<gene>
    <name evidence="1" type="ORF">AG1IA_10205</name>
</gene>
<evidence type="ECO:0000313" key="1">
    <source>
        <dbReference type="EMBL" id="ELU35765.1"/>
    </source>
</evidence>
<dbReference type="HOGENOM" id="CLU_2998080_0_0_1"/>
<name>L8WCV3_THACA</name>
<proteinExistence type="predicted"/>
<sequence>MRLSERSFECMHGVERVARREFTVDNCMTFLHMVVFGRGMNGFDNNVFTGWIMHINS</sequence>
<organism evidence="1 2">
    <name type="scientific">Thanatephorus cucumeris (strain AG1-IA)</name>
    <name type="common">Rice sheath blight fungus</name>
    <name type="synonym">Rhizoctonia solani</name>
    <dbReference type="NCBI Taxonomy" id="983506"/>
    <lineage>
        <taxon>Eukaryota</taxon>
        <taxon>Fungi</taxon>
        <taxon>Dikarya</taxon>
        <taxon>Basidiomycota</taxon>
        <taxon>Agaricomycotina</taxon>
        <taxon>Agaricomycetes</taxon>
        <taxon>Cantharellales</taxon>
        <taxon>Ceratobasidiaceae</taxon>
        <taxon>Rhizoctonia</taxon>
        <taxon>Rhizoctonia solani AG-1</taxon>
    </lineage>
</organism>
<protein>
    <submittedName>
        <fullName evidence="1">Uncharacterized protein</fullName>
    </submittedName>
</protein>
<comment type="caution">
    <text evidence="1">The sequence shown here is derived from an EMBL/GenBank/DDBJ whole genome shotgun (WGS) entry which is preliminary data.</text>
</comment>